<evidence type="ECO:0000313" key="3">
    <source>
        <dbReference type="Proteomes" id="UP000187609"/>
    </source>
</evidence>
<organism evidence="2 3">
    <name type="scientific">Nicotiana attenuata</name>
    <name type="common">Coyote tobacco</name>
    <dbReference type="NCBI Taxonomy" id="49451"/>
    <lineage>
        <taxon>Eukaryota</taxon>
        <taxon>Viridiplantae</taxon>
        <taxon>Streptophyta</taxon>
        <taxon>Embryophyta</taxon>
        <taxon>Tracheophyta</taxon>
        <taxon>Spermatophyta</taxon>
        <taxon>Magnoliopsida</taxon>
        <taxon>eudicotyledons</taxon>
        <taxon>Gunneridae</taxon>
        <taxon>Pentapetalae</taxon>
        <taxon>asterids</taxon>
        <taxon>lamiids</taxon>
        <taxon>Solanales</taxon>
        <taxon>Solanaceae</taxon>
        <taxon>Nicotianoideae</taxon>
        <taxon>Nicotianeae</taxon>
        <taxon>Nicotiana</taxon>
    </lineage>
</organism>
<gene>
    <name evidence="2" type="ORF">A4A49_58542</name>
</gene>
<keyword evidence="3" id="KW-1185">Reference proteome</keyword>
<dbReference type="AlphaFoldDB" id="A0A1J6HSJ2"/>
<evidence type="ECO:0000256" key="1">
    <source>
        <dbReference type="SAM" id="MobiDB-lite"/>
    </source>
</evidence>
<accession>A0A1J6HSJ2</accession>
<comment type="caution">
    <text evidence="2">The sequence shown here is derived from an EMBL/GenBank/DDBJ whole genome shotgun (WGS) entry which is preliminary data.</text>
</comment>
<feature type="region of interest" description="Disordered" evidence="1">
    <location>
        <begin position="1"/>
        <end position="52"/>
    </location>
</feature>
<feature type="non-terminal residue" evidence="2">
    <location>
        <position position="1"/>
    </location>
</feature>
<reference evidence="2" key="1">
    <citation type="submission" date="2016-11" db="EMBL/GenBank/DDBJ databases">
        <title>The genome of Nicotiana attenuata.</title>
        <authorList>
            <person name="Xu S."/>
            <person name="Brockmoeller T."/>
            <person name="Gaquerel E."/>
            <person name="Navarro A."/>
            <person name="Kuhl H."/>
            <person name="Gase K."/>
            <person name="Ling Z."/>
            <person name="Zhou W."/>
            <person name="Kreitzer C."/>
            <person name="Stanke M."/>
            <person name="Tang H."/>
            <person name="Lyons E."/>
            <person name="Pandey P."/>
            <person name="Pandey S.P."/>
            <person name="Timmermann B."/>
            <person name="Baldwin I.T."/>
        </authorList>
    </citation>
    <scope>NUCLEOTIDE SEQUENCE [LARGE SCALE GENOMIC DNA]</scope>
    <source>
        <strain evidence="2">UT</strain>
    </source>
</reference>
<name>A0A1J6HSJ2_NICAT</name>
<feature type="compositionally biased region" description="Polar residues" evidence="1">
    <location>
        <begin position="159"/>
        <end position="181"/>
    </location>
</feature>
<dbReference type="Proteomes" id="UP000187609">
    <property type="component" value="Unassembled WGS sequence"/>
</dbReference>
<feature type="region of interest" description="Disordered" evidence="1">
    <location>
        <begin position="135"/>
        <end position="181"/>
    </location>
</feature>
<feature type="compositionally biased region" description="Polar residues" evidence="1">
    <location>
        <begin position="41"/>
        <end position="52"/>
    </location>
</feature>
<evidence type="ECO:0000313" key="2">
    <source>
        <dbReference type="EMBL" id="OIS95884.1"/>
    </source>
</evidence>
<dbReference type="EMBL" id="MJEQ01037194">
    <property type="protein sequence ID" value="OIS95884.1"/>
    <property type="molecule type" value="Genomic_DNA"/>
</dbReference>
<sequence length="181" mass="19521">DLNTTTTGPPPSILAGGSAAGTGVSLQFHPGKSTSDHVCPKSSTLGESNDGSTEQVFGCLWSMPMADNGKQQQHREKHRPTNAQQHNVPNFPINTFLPRSGNRGSSSGVGLCDHRTPNLPSIIIFCSTREEYISTTQKHHKGNQQGLRSSEKEKPIRNGRSNLRSPSHRLSPTGLSQSDNV</sequence>
<feature type="compositionally biased region" description="Low complexity" evidence="1">
    <location>
        <begin position="99"/>
        <end position="110"/>
    </location>
</feature>
<protein>
    <submittedName>
        <fullName evidence="2">Uncharacterized protein</fullName>
    </submittedName>
</protein>
<proteinExistence type="predicted"/>
<dbReference type="Gramene" id="OIS95884">
    <property type="protein sequence ID" value="OIS95884"/>
    <property type="gene ID" value="A4A49_58542"/>
</dbReference>
<feature type="region of interest" description="Disordered" evidence="1">
    <location>
        <begin position="67"/>
        <end position="113"/>
    </location>
</feature>